<dbReference type="PANTHER" id="PTHR43317:SF1">
    <property type="entry name" value="THERMOSPERMINE SYNTHASE ACAULIS5"/>
    <property type="match status" value="1"/>
</dbReference>
<keyword evidence="5" id="KW-0068">Autocatalytic cleavage</keyword>
<dbReference type="InterPro" id="IPR003826">
    <property type="entry name" value="AdoMetDC_fam_prok"/>
</dbReference>
<feature type="domain" description="PABS" evidence="13">
    <location>
        <begin position="307"/>
        <end position="465"/>
    </location>
</feature>
<evidence type="ECO:0000256" key="5">
    <source>
        <dbReference type="ARBA" id="ARBA00022813"/>
    </source>
</evidence>
<evidence type="ECO:0000256" key="7">
    <source>
        <dbReference type="ARBA" id="ARBA00023145"/>
    </source>
</evidence>
<dbReference type="PROSITE" id="PS51006">
    <property type="entry name" value="PABS_2"/>
    <property type="match status" value="1"/>
</dbReference>
<dbReference type="SUPFAM" id="SSF56276">
    <property type="entry name" value="S-adenosylmethionine decarboxylase"/>
    <property type="match status" value="1"/>
</dbReference>
<evidence type="ECO:0000256" key="9">
    <source>
        <dbReference type="ARBA" id="ARBA00023270"/>
    </source>
</evidence>
<comment type="cofactor">
    <cofactor evidence="1">
        <name>pyruvate</name>
        <dbReference type="ChEBI" id="CHEBI:15361"/>
    </cofactor>
</comment>
<feature type="compositionally biased region" description="Basic and acidic residues" evidence="12">
    <location>
        <begin position="509"/>
        <end position="522"/>
    </location>
</feature>
<dbReference type="InterPro" id="IPR030374">
    <property type="entry name" value="PABS"/>
</dbReference>
<keyword evidence="6 11" id="KW-0620">Polyamine biosynthesis</keyword>
<keyword evidence="9" id="KW-0704">Schiff base</keyword>
<dbReference type="InterPro" id="IPR017716">
    <property type="entry name" value="S-AdoMet_deCOase_pro-enz"/>
</dbReference>
<comment type="similarity">
    <text evidence="2">Belongs to the spermidine/spermine synthase family.</text>
</comment>
<keyword evidence="3 11" id="KW-0808">Transferase</keyword>
<protein>
    <recommendedName>
        <fullName evidence="13">PABS domain-containing protein</fullName>
    </recommendedName>
</protein>
<evidence type="ECO:0000313" key="14">
    <source>
        <dbReference type="EMBL" id="CAD9813214.1"/>
    </source>
</evidence>
<comment type="caution">
    <text evidence="11">Lacks conserved residue(s) required for the propagation of feature annotation.</text>
</comment>
<dbReference type="Pfam" id="PF02675">
    <property type="entry name" value="AdoMet_dc"/>
    <property type="match status" value="1"/>
</dbReference>
<feature type="compositionally biased region" description="Basic and acidic residues" evidence="12">
    <location>
        <begin position="492"/>
        <end position="502"/>
    </location>
</feature>
<dbReference type="Pfam" id="PF01564">
    <property type="entry name" value="Spermine_synth"/>
    <property type="match status" value="1"/>
</dbReference>
<feature type="region of interest" description="Disordered" evidence="12">
    <location>
        <begin position="111"/>
        <end position="131"/>
    </location>
</feature>
<dbReference type="PANTHER" id="PTHR43317">
    <property type="entry name" value="THERMOSPERMINE SYNTHASE ACAULIS5"/>
    <property type="match status" value="1"/>
</dbReference>
<evidence type="ECO:0000256" key="3">
    <source>
        <dbReference type="ARBA" id="ARBA00022679"/>
    </source>
</evidence>
<dbReference type="InterPro" id="IPR001045">
    <property type="entry name" value="Spermi_synthase"/>
</dbReference>
<evidence type="ECO:0000256" key="1">
    <source>
        <dbReference type="ARBA" id="ARBA00001928"/>
    </source>
</evidence>
<evidence type="ECO:0000256" key="2">
    <source>
        <dbReference type="ARBA" id="ARBA00007867"/>
    </source>
</evidence>
<evidence type="ECO:0000256" key="12">
    <source>
        <dbReference type="SAM" id="MobiDB-lite"/>
    </source>
</evidence>
<dbReference type="AlphaFoldDB" id="A0A7S2U9W9"/>
<dbReference type="Gene3D" id="2.170.270.10">
    <property type="entry name" value="SET domain"/>
    <property type="match status" value="1"/>
</dbReference>
<evidence type="ECO:0000259" key="13">
    <source>
        <dbReference type="PROSITE" id="PS51006"/>
    </source>
</evidence>
<dbReference type="InterPro" id="IPR046341">
    <property type="entry name" value="SET_dom_sf"/>
</dbReference>
<dbReference type="SUPFAM" id="SSF53335">
    <property type="entry name" value="S-adenosyl-L-methionine-dependent methyltransferases"/>
    <property type="match status" value="1"/>
</dbReference>
<dbReference type="NCBIfam" id="TIGR03330">
    <property type="entry name" value="SAM_DCase_Bsu"/>
    <property type="match status" value="1"/>
</dbReference>
<name>A0A7S2U9W9_9STRA</name>
<dbReference type="InterPro" id="IPR030373">
    <property type="entry name" value="PABS_CS"/>
</dbReference>
<evidence type="ECO:0000256" key="11">
    <source>
        <dbReference type="PROSITE-ProRule" id="PRU00354"/>
    </source>
</evidence>
<proteinExistence type="inferred from homology"/>
<dbReference type="InterPro" id="IPR016067">
    <property type="entry name" value="S-AdoMet_deCO2ase_core"/>
</dbReference>
<dbReference type="PROSITE" id="PS01330">
    <property type="entry name" value="PABS_1"/>
    <property type="match status" value="1"/>
</dbReference>
<dbReference type="HAMAP" id="MF_00198">
    <property type="entry name" value="Spermidine_synth"/>
    <property type="match status" value="1"/>
</dbReference>
<evidence type="ECO:0000256" key="10">
    <source>
        <dbReference type="ARBA" id="ARBA00023317"/>
    </source>
</evidence>
<sequence>MTTTRKKSEKNGRVTVPVLAVSLMVSMGLSFGAGTVYRWYCWDAQNQSLQLPFPRLLAGKVKPFTKYTSHEMVVNERVRTSHHLHIDGQDPMTCEDPSLSQDGVAVDKSLTNQSHRDSDSESSSPLAVEDDEEHLPAGQHVLVDIKNVNAAFLDSEERLATALIAAVEASKLTMLSYHCHGMVPSGVSCVGVLLESHVSFHTWPQEGVITLDLFTCGSEPLLPSIQVIERLFSVPRDDVAVSSGVYNNETDLMAVQEPPRMLWSHVLRGFRTPTKRKRILQHDLNDFVLRQLQMDYKKQVVSVASPHHQIDIFDIIDPRFGSTASTERSLLSDGSYESQNKDLFKPDRLLFLDGAIQSSLRGQEVYHEALVHPAMMAHTYKPVKNVAIIGGGEGAVLREVLKYSTVKRTVMIEKDEAFVNVAKDHLKEWNDCSDLIFDIEDLSKHVESCFDDPRVEVVFQDAQNWFTDRYKYECDCKGKTKKLAERNYCKCPPEEQRKKTETDSPDDERDSKTGTEKGDDPSRFDVIFMDTFDIKEGADLVEDMEFLESIYGALNSQGMLAMPLGPSPQSVDPSDRISSKRNRGRIITALEQLGFESLHVYEEAHCGLKAPWSFLVACKDPVCRFYWHSNESQFNMILQSALEPTRSGAPTLKHVDSAVLQSYAVPPKSWESVFCNEDPAPEECTQRGYDPSIVNVPASDFEVKVSSLGEGAGRGTFAKVDIPKGSYIMQEQAIAHVRFDQYTVDMMENMYEKTVNMTKAFDELSQLINYMSGYGFQQSLVADYEFYVDSGANTFVNHGCNATNNIVGERAANPRSEDDPYYSELTLDPEKSGVLNPVRVNSVFQPVVDRHLPHAMASFDVAFRDVKAGEEMKQNYLLFISSPEDWVTEVNDLKAQCRGEKFGSVKEFDSGATRTKVSKRSRRMNK</sequence>
<gene>
    <name evidence="14" type="ORF">ASEP1449_LOCUS5039</name>
</gene>
<keyword evidence="8" id="KW-0456">Lyase</keyword>
<evidence type="ECO:0000256" key="6">
    <source>
        <dbReference type="ARBA" id="ARBA00023115"/>
    </source>
</evidence>
<evidence type="ECO:0000256" key="4">
    <source>
        <dbReference type="ARBA" id="ARBA00022793"/>
    </source>
</evidence>
<keyword evidence="7" id="KW-0865">Zymogen</keyword>
<dbReference type="GO" id="GO:0004014">
    <property type="term" value="F:adenosylmethionine decarboxylase activity"/>
    <property type="evidence" value="ECO:0007669"/>
    <property type="project" value="InterPro"/>
</dbReference>
<feature type="region of interest" description="Disordered" evidence="12">
    <location>
        <begin position="492"/>
        <end position="522"/>
    </location>
</feature>
<dbReference type="Gene3D" id="3.60.90.10">
    <property type="entry name" value="S-adenosylmethionine decarboxylase"/>
    <property type="match status" value="1"/>
</dbReference>
<keyword evidence="10" id="KW-0670">Pyruvate</keyword>
<dbReference type="EMBL" id="HBHQ01007485">
    <property type="protein sequence ID" value="CAD9813214.1"/>
    <property type="molecule type" value="Transcribed_RNA"/>
</dbReference>
<dbReference type="Gene3D" id="3.40.50.150">
    <property type="entry name" value="Vaccinia Virus protein VP39"/>
    <property type="match status" value="1"/>
</dbReference>
<dbReference type="GO" id="GO:0008295">
    <property type="term" value="P:spermidine biosynthetic process"/>
    <property type="evidence" value="ECO:0007669"/>
    <property type="project" value="InterPro"/>
</dbReference>
<dbReference type="GO" id="GO:0010487">
    <property type="term" value="F:thermospermine synthase activity"/>
    <property type="evidence" value="ECO:0007669"/>
    <property type="project" value="UniProtKB-ARBA"/>
</dbReference>
<dbReference type="SUPFAM" id="SSF82199">
    <property type="entry name" value="SET domain"/>
    <property type="match status" value="1"/>
</dbReference>
<organism evidence="14">
    <name type="scientific">Attheya septentrionalis</name>
    <dbReference type="NCBI Taxonomy" id="420275"/>
    <lineage>
        <taxon>Eukaryota</taxon>
        <taxon>Sar</taxon>
        <taxon>Stramenopiles</taxon>
        <taxon>Ochrophyta</taxon>
        <taxon>Bacillariophyta</taxon>
        <taxon>Coscinodiscophyceae</taxon>
        <taxon>Chaetocerotophycidae</taxon>
        <taxon>Chaetocerotales</taxon>
        <taxon>Attheyaceae</taxon>
        <taxon>Attheya</taxon>
    </lineage>
</organism>
<accession>A0A7S2U9W9</accession>
<dbReference type="InterPro" id="IPR029063">
    <property type="entry name" value="SAM-dependent_MTases_sf"/>
</dbReference>
<keyword evidence="4" id="KW-0210">Decarboxylase</keyword>
<reference evidence="14" key="1">
    <citation type="submission" date="2021-01" db="EMBL/GenBank/DDBJ databases">
        <authorList>
            <person name="Corre E."/>
            <person name="Pelletier E."/>
            <person name="Niang G."/>
            <person name="Scheremetjew M."/>
            <person name="Finn R."/>
            <person name="Kale V."/>
            <person name="Holt S."/>
            <person name="Cochrane G."/>
            <person name="Meng A."/>
            <person name="Brown T."/>
            <person name="Cohen L."/>
        </authorList>
    </citation>
    <scope>NUCLEOTIDE SEQUENCE</scope>
    <source>
        <strain evidence="14">CCMP2084</strain>
    </source>
</reference>
<evidence type="ECO:0000256" key="8">
    <source>
        <dbReference type="ARBA" id="ARBA00023239"/>
    </source>
</evidence>